<dbReference type="EMBL" id="QEWW01000004">
    <property type="protein sequence ID" value="PWD85800.1"/>
    <property type="molecule type" value="Genomic_DNA"/>
</dbReference>
<dbReference type="InterPro" id="IPR024410">
    <property type="entry name" value="Phage_TAC_12"/>
</dbReference>
<name>A0A2U2AQ84_9GAMM</name>
<dbReference type="EMBL" id="QEWV01000005">
    <property type="protein sequence ID" value="PWD91688.1"/>
    <property type="molecule type" value="Genomic_DNA"/>
</dbReference>
<dbReference type="AlphaFoldDB" id="A0A2U2AQ84"/>
<comment type="caution">
    <text evidence="1">The sequence shown here is derived from an EMBL/GenBank/DDBJ whole genome shotgun (WGS) entry which is preliminary data.</text>
</comment>
<dbReference type="Proteomes" id="UP000245059">
    <property type="component" value="Unassembled WGS sequence"/>
</dbReference>
<accession>A0A2U2AQ84</accession>
<organism evidence="1 3">
    <name type="scientific">Ignatzschineria cameli</name>
    <dbReference type="NCBI Taxonomy" id="2182793"/>
    <lineage>
        <taxon>Bacteria</taxon>
        <taxon>Pseudomonadati</taxon>
        <taxon>Pseudomonadota</taxon>
        <taxon>Gammaproteobacteria</taxon>
        <taxon>Cardiobacteriales</taxon>
        <taxon>Ignatzschineriaceae</taxon>
        <taxon>Ignatzschineria</taxon>
    </lineage>
</organism>
<keyword evidence="4" id="KW-1185">Reference proteome</keyword>
<sequence>MNLADVLVSDAQQKTIELPIGEGGSSASVDVYLRKLPFSLVFDAKDEKGKAIGGNELIAKRVAHCYVDKEGSPIFTEAQLLGNDVKVVPADVVIALHEVIVEENNLGKIYGDLLMKMNSGVNSLSTESAEKQ</sequence>
<evidence type="ECO:0000313" key="4">
    <source>
        <dbReference type="Proteomes" id="UP000245217"/>
    </source>
</evidence>
<dbReference type="RefSeq" id="WP_109201819.1">
    <property type="nucleotide sequence ID" value="NZ_QEWS01000005.1"/>
</dbReference>
<evidence type="ECO:0000313" key="3">
    <source>
        <dbReference type="Proteomes" id="UP000245059"/>
    </source>
</evidence>
<gene>
    <name evidence="1" type="ORF">DC077_07130</name>
    <name evidence="2" type="ORF">DC078_06750</name>
</gene>
<protein>
    <submittedName>
        <fullName evidence="1">Uncharacterized protein</fullName>
    </submittedName>
</protein>
<dbReference type="Proteomes" id="UP000245217">
    <property type="component" value="Unassembled WGS sequence"/>
</dbReference>
<proteinExistence type="predicted"/>
<evidence type="ECO:0000313" key="1">
    <source>
        <dbReference type="EMBL" id="PWD85800.1"/>
    </source>
</evidence>
<reference evidence="1" key="1">
    <citation type="journal article" date="2018" name="Genome Announc.">
        <title>Ignatzschineria cameli sp. nov., isolated from necrotic foot tissue of dromedaries (Camelus dromedarius) and associated maggots (Wohlfahrtia species) in Dubai.</title>
        <authorList>
            <person name="Tsang C.C."/>
            <person name="Tang J.Y."/>
            <person name="Fong J.Y."/>
            <person name="Kinne J."/>
            <person name="Lee H.H."/>
            <person name="Joseph M."/>
            <person name="Jose S."/>
            <person name="Schuster R.K."/>
            <person name="Tang Y."/>
            <person name="Sivakumar S."/>
            <person name="Chen J.H."/>
            <person name="Teng J.L."/>
            <person name="Lau S.K."/>
            <person name="Wernery U."/>
            <person name="Woo P.C."/>
        </authorList>
    </citation>
    <scope>NUCLEOTIDE SEQUENCE</scope>
    <source>
        <strain evidence="1">UAE-HKU57</strain>
        <strain evidence="2">UAE-HKU58</strain>
    </source>
</reference>
<dbReference type="Pfam" id="PF16459">
    <property type="entry name" value="Phage_TAC_13"/>
    <property type="match status" value="1"/>
</dbReference>
<dbReference type="OrthoDB" id="6169491at2"/>
<reference evidence="3 4" key="2">
    <citation type="submission" date="2018-05" db="EMBL/GenBank/DDBJ databases">
        <title>Ignatzschineria dubaiensis sp. nov., isolated from necrotic foot tissues of dromedaries (Camelus dromedarius) and associated maggots in Dubai, United Arab Emirates.</title>
        <authorList>
            <person name="Tsang C.C."/>
            <person name="Tang J.Y.M."/>
            <person name="Fong J.Y.H."/>
            <person name="Kinne J."/>
            <person name="Lee H.H."/>
            <person name="Joseph M."/>
            <person name="Jose S."/>
            <person name="Schuster R.K."/>
            <person name="Tang Y."/>
            <person name="Sivakumar S."/>
            <person name="Chen J.H.K."/>
            <person name="Teng J.L.L."/>
            <person name="Lau S.K.P."/>
            <person name="Wernery U."/>
            <person name="Woo P.C.Y."/>
        </authorList>
    </citation>
    <scope>NUCLEOTIDE SEQUENCE [LARGE SCALE GENOMIC DNA]</scope>
    <source>
        <strain evidence="3">UAE-HKU57</strain>
        <strain evidence="4">UAE-HKU58</strain>
    </source>
</reference>
<evidence type="ECO:0000313" key="2">
    <source>
        <dbReference type="EMBL" id="PWD91688.1"/>
    </source>
</evidence>